<keyword evidence="1 4" id="KW-0413">Isomerase</keyword>
<evidence type="ECO:0000313" key="5">
    <source>
        <dbReference type="Proteomes" id="UP000053791"/>
    </source>
</evidence>
<evidence type="ECO:0000313" key="4">
    <source>
        <dbReference type="EMBL" id="KUJ73399.1"/>
    </source>
</evidence>
<dbReference type="SUPFAM" id="SSF52833">
    <property type="entry name" value="Thioredoxin-like"/>
    <property type="match status" value="1"/>
</dbReference>
<proteinExistence type="inferred from homology"/>
<dbReference type="PIRSF" id="PIRSF006386">
    <property type="entry name" value="HCCAis_GSTk"/>
    <property type="match status" value="1"/>
</dbReference>
<dbReference type="InterPro" id="IPR036249">
    <property type="entry name" value="Thioredoxin-like_sf"/>
</dbReference>
<gene>
    <name evidence="4" type="ORF">AVO45_15050</name>
</gene>
<feature type="active site" description="Nucleophile" evidence="2">
    <location>
        <position position="12"/>
    </location>
</feature>
<dbReference type="PANTHER" id="PTHR42943">
    <property type="entry name" value="GLUTATHIONE S-TRANSFERASE KAPPA"/>
    <property type="match status" value="1"/>
</dbReference>
<dbReference type="EMBL" id="LQBQ01000038">
    <property type="protein sequence ID" value="KUJ73399.1"/>
    <property type="molecule type" value="Genomic_DNA"/>
</dbReference>
<accession>A0A0X3TCP3</accession>
<comment type="catalytic activity">
    <reaction evidence="1">
        <text>2-hydroxychromene-2-carboxylate = (3E)-4-(2-hydroxyphenyl)-2-oxobut-3-enoate</text>
        <dbReference type="Rhea" id="RHEA:27401"/>
        <dbReference type="ChEBI" id="CHEBI:59350"/>
        <dbReference type="ChEBI" id="CHEBI:59353"/>
        <dbReference type="EC" id="5.99.1.4"/>
    </reaction>
</comment>
<evidence type="ECO:0000256" key="1">
    <source>
        <dbReference type="PIRNR" id="PIRNR006386"/>
    </source>
</evidence>
<dbReference type="OrthoDB" id="5244108at2"/>
<dbReference type="InterPro" id="IPR044087">
    <property type="entry name" value="NahD-like"/>
</dbReference>
<dbReference type="InterPro" id="IPR014440">
    <property type="entry name" value="HCCAis_GSTk"/>
</dbReference>
<comment type="similarity">
    <text evidence="1">Belongs to the GST superfamily. NadH family.</text>
</comment>
<dbReference type="AlphaFoldDB" id="A0A0X3TCP3"/>
<dbReference type="InterPro" id="IPR051924">
    <property type="entry name" value="GST_Kappa/NadH"/>
</dbReference>
<dbReference type="Pfam" id="PF01323">
    <property type="entry name" value="DSBA"/>
    <property type="match status" value="1"/>
</dbReference>
<dbReference type="Gene3D" id="3.40.30.10">
    <property type="entry name" value="Glutaredoxin"/>
    <property type="match status" value="1"/>
</dbReference>
<keyword evidence="5" id="KW-1185">Reference proteome</keyword>
<feature type="domain" description="DSBA-like thioredoxin" evidence="3">
    <location>
        <begin position="4"/>
        <end position="195"/>
    </location>
</feature>
<name>A0A0X3TCP3_9RHOB</name>
<dbReference type="CDD" id="cd03022">
    <property type="entry name" value="DsbA_HCCA_Iso"/>
    <property type="match status" value="1"/>
</dbReference>
<evidence type="ECO:0000259" key="3">
    <source>
        <dbReference type="Pfam" id="PF01323"/>
    </source>
</evidence>
<reference evidence="4 5" key="1">
    <citation type="submission" date="2015-12" db="EMBL/GenBank/DDBJ databases">
        <authorList>
            <person name="Shamseldin A."/>
            <person name="Moawad H."/>
            <person name="Abd El-Rahim W.M."/>
            <person name="Sadowsky M.J."/>
        </authorList>
    </citation>
    <scope>NUCLEOTIDE SEQUENCE [LARGE SCALE GENOMIC DNA]</scope>
    <source>
        <strain evidence="4 5">ZGT118</strain>
    </source>
</reference>
<dbReference type="InterPro" id="IPR001853">
    <property type="entry name" value="DSBA-like_thioredoxin_dom"/>
</dbReference>
<dbReference type="GO" id="GO:0004364">
    <property type="term" value="F:glutathione transferase activity"/>
    <property type="evidence" value="ECO:0007669"/>
    <property type="project" value="TreeGrafter"/>
</dbReference>
<dbReference type="RefSeq" id="WP_068349849.1">
    <property type="nucleotide sequence ID" value="NZ_LQBQ01000038.1"/>
</dbReference>
<dbReference type="GO" id="GO:0018845">
    <property type="term" value="F:2-hydroxychromene-2-carboxylate isomerase activity"/>
    <property type="evidence" value="ECO:0007669"/>
    <property type="project" value="UniProtKB-UniRule"/>
</dbReference>
<dbReference type="GO" id="GO:1901170">
    <property type="term" value="P:naphthalene catabolic process"/>
    <property type="evidence" value="ECO:0007669"/>
    <property type="project" value="InterPro"/>
</dbReference>
<dbReference type="GO" id="GO:0004602">
    <property type="term" value="F:glutathione peroxidase activity"/>
    <property type="evidence" value="ECO:0007669"/>
    <property type="project" value="TreeGrafter"/>
</dbReference>
<dbReference type="EC" id="5.99.1.4" evidence="1"/>
<dbReference type="Proteomes" id="UP000053791">
    <property type="component" value="Unassembled WGS sequence"/>
</dbReference>
<dbReference type="PANTHER" id="PTHR42943:SF2">
    <property type="entry name" value="GLUTATHIONE S-TRANSFERASE KAPPA 1"/>
    <property type="match status" value="1"/>
</dbReference>
<evidence type="ECO:0000256" key="2">
    <source>
        <dbReference type="PIRSR" id="PIRSR006386-1"/>
    </source>
</evidence>
<dbReference type="GO" id="GO:0006749">
    <property type="term" value="P:glutathione metabolic process"/>
    <property type="evidence" value="ECO:0007669"/>
    <property type="project" value="TreeGrafter"/>
</dbReference>
<comment type="caution">
    <text evidence="4">The sequence shown here is derived from an EMBL/GenBank/DDBJ whole genome shotgun (WGS) entry which is preliminary data.</text>
</comment>
<organism evidence="4 5">
    <name type="scientific">Ruegeria marisrubri</name>
    <dbReference type="NCBI Taxonomy" id="1685379"/>
    <lineage>
        <taxon>Bacteria</taxon>
        <taxon>Pseudomonadati</taxon>
        <taxon>Pseudomonadota</taxon>
        <taxon>Alphaproteobacteria</taxon>
        <taxon>Rhodobacterales</taxon>
        <taxon>Roseobacteraceae</taxon>
        <taxon>Ruegeria</taxon>
    </lineage>
</organism>
<sequence>MADIDYFFATLSPYSYLAGTRLEEFAAKHGATIAYKPVDIVALFGRTGGTPPKDRHISRIEYRAQELVRQAKKLGMKLNLQPAHWPTNAAPSSYAIIAAIRDGSGDVGQLCHSILRACWAEEKDIAEDAVIRECLEKAGFDPGLADSGLLVGAETYAANLEEAVDRGVFGAPFYITSDGQRFWGQDRLDDLDAHLAEIRG</sequence>
<protein>
    <recommendedName>
        <fullName evidence="1">2-hydroxychromene-2-carboxylate isomerase</fullName>
        <ecNumber evidence="1">5.99.1.4</ecNumber>
    </recommendedName>
</protein>
<dbReference type="STRING" id="1685379.AVO45_15050"/>